<dbReference type="InterPro" id="IPR050469">
    <property type="entry name" value="Diguanylate_Cyclase"/>
</dbReference>
<feature type="transmembrane region" description="Helical" evidence="8">
    <location>
        <begin position="6"/>
        <end position="25"/>
    </location>
</feature>
<keyword evidence="6 8" id="KW-0472">Membrane</keyword>
<organism evidence="12 13">
    <name type="scientific">Rhizobium puerariae</name>
    <dbReference type="NCBI Taxonomy" id="1585791"/>
    <lineage>
        <taxon>Bacteria</taxon>
        <taxon>Pseudomonadati</taxon>
        <taxon>Pseudomonadota</taxon>
        <taxon>Alphaproteobacteria</taxon>
        <taxon>Hyphomicrobiales</taxon>
        <taxon>Rhizobiaceae</taxon>
        <taxon>Rhizobium/Agrobacterium group</taxon>
        <taxon>Rhizobium</taxon>
    </lineage>
</organism>
<feature type="domain" description="GGDEF" evidence="11">
    <location>
        <begin position="478"/>
        <end position="617"/>
    </location>
</feature>
<keyword evidence="3" id="KW-1003">Cell membrane</keyword>
<dbReference type="Pfam" id="PF08447">
    <property type="entry name" value="PAS_3"/>
    <property type="match status" value="1"/>
</dbReference>
<dbReference type="NCBIfam" id="TIGR00254">
    <property type="entry name" value="GGDEF"/>
    <property type="match status" value="1"/>
</dbReference>
<keyword evidence="4 8" id="KW-0812">Transmembrane</keyword>
<evidence type="ECO:0000313" key="12">
    <source>
        <dbReference type="EMBL" id="MFB9950250.1"/>
    </source>
</evidence>
<comment type="caution">
    <text evidence="12">The sequence shown here is derived from an EMBL/GenBank/DDBJ whole genome shotgun (WGS) entry which is preliminary data.</text>
</comment>
<keyword evidence="5 8" id="KW-1133">Transmembrane helix</keyword>
<keyword evidence="13" id="KW-1185">Reference proteome</keyword>
<sequence length="631" mass="69595">MKSSSIRTYAGITFGVCGFIGLIVWGEYSSWQSQVTRIEASLTQTARALVQHADDTIEMAKLPLAGTITEIHDEEMHPDMPSKLRKAMKQQIETTPWLDRLSYVDARGDVVATSGDIDTGDLNLADRDYFKFHQSSVTLEPVLGGPIKSRFSREWIFTVSQRVNRQDGSFAGLVIVSIATGQFTHFFENFDVGKDGSFLMVQGEGIILARSPFREDLLGTDISSHDLFANRLKQARSGAYHYISPVDGARRIGGFYQSPRTGIVVLAAASESEALANWTKVARIRWTSGVVVVTITGILFWRWRRQVMLRAASEALLVTREAEFRLLAEGSSDLIQRFNGNGIREYISPSAREIYGLDAEALMGTSILDGLHEDDRETVVQVMERLRTGAARERMVVRRTRADGKQIWLDTTLNRLPGGVNGADVRIVAVSRDVTHQKKIQDELDTLANTDELTQLANRRSLNSHGEEMMLAARKLNGRLSALMLDADHFKLFNDTYGHAAGDECLRAIARVIAGSIRRGKDLAARYGGEEFAVLLPDTDAAGAFRAAENIRRRIAGLRLRHERNLPWGHVTISVGVATFDPAGSELTRIADLFEQADQALYQAKNAGRNRSAAAERVVTADGAASAGKSA</sequence>
<reference evidence="12 13" key="1">
    <citation type="submission" date="2024-09" db="EMBL/GenBank/DDBJ databases">
        <authorList>
            <person name="Sun Q."/>
            <person name="Mori K."/>
        </authorList>
    </citation>
    <scope>NUCLEOTIDE SEQUENCE [LARGE SCALE GENOMIC DNA]</scope>
    <source>
        <strain evidence="12 13">TBRC 4938</strain>
    </source>
</reference>
<dbReference type="PROSITE" id="PS50887">
    <property type="entry name" value="GGDEF"/>
    <property type="match status" value="1"/>
</dbReference>
<protein>
    <recommendedName>
        <fullName evidence="2">diguanylate cyclase</fullName>
        <ecNumber evidence="2">2.7.7.65</ecNumber>
    </recommendedName>
</protein>
<dbReference type="SUPFAM" id="SSF55073">
    <property type="entry name" value="Nucleotide cyclase"/>
    <property type="match status" value="1"/>
</dbReference>
<evidence type="ECO:0000259" key="11">
    <source>
        <dbReference type="PROSITE" id="PS50887"/>
    </source>
</evidence>
<dbReference type="Gene3D" id="3.30.450.20">
    <property type="entry name" value="PAS domain"/>
    <property type="match status" value="3"/>
</dbReference>
<evidence type="ECO:0000256" key="2">
    <source>
        <dbReference type="ARBA" id="ARBA00012528"/>
    </source>
</evidence>
<dbReference type="CDD" id="cd01949">
    <property type="entry name" value="GGDEF"/>
    <property type="match status" value="1"/>
</dbReference>
<dbReference type="SMART" id="SM00091">
    <property type="entry name" value="PAS"/>
    <property type="match status" value="1"/>
</dbReference>
<name>A0ABV6AI09_9HYPH</name>
<dbReference type="PANTHER" id="PTHR45138">
    <property type="entry name" value="REGULATORY COMPONENTS OF SENSORY TRANSDUCTION SYSTEM"/>
    <property type="match status" value="1"/>
</dbReference>
<comment type="subcellular location">
    <subcellularLocation>
        <location evidence="1">Cell membrane</location>
        <topology evidence="1">Multi-pass membrane protein</topology>
    </subcellularLocation>
</comment>
<evidence type="ECO:0000256" key="6">
    <source>
        <dbReference type="ARBA" id="ARBA00023136"/>
    </source>
</evidence>
<dbReference type="CDD" id="cd00130">
    <property type="entry name" value="PAS"/>
    <property type="match status" value="1"/>
</dbReference>
<gene>
    <name evidence="12" type="ORF">ACFFP0_15425</name>
</gene>
<evidence type="ECO:0000256" key="7">
    <source>
        <dbReference type="ARBA" id="ARBA00034247"/>
    </source>
</evidence>
<feature type="domain" description="PAC" evidence="10">
    <location>
        <begin position="390"/>
        <end position="446"/>
    </location>
</feature>
<accession>A0ABV6AI09</accession>
<evidence type="ECO:0000256" key="5">
    <source>
        <dbReference type="ARBA" id="ARBA00022989"/>
    </source>
</evidence>
<dbReference type="InterPro" id="IPR029787">
    <property type="entry name" value="Nucleotide_cyclase"/>
</dbReference>
<keyword evidence="12" id="KW-0808">Transferase</keyword>
<evidence type="ECO:0000256" key="3">
    <source>
        <dbReference type="ARBA" id="ARBA00022475"/>
    </source>
</evidence>
<dbReference type="SMART" id="SM00267">
    <property type="entry name" value="GGDEF"/>
    <property type="match status" value="1"/>
</dbReference>
<dbReference type="InterPro" id="IPR033479">
    <property type="entry name" value="dCache_1"/>
</dbReference>
<dbReference type="Gene3D" id="3.30.70.270">
    <property type="match status" value="1"/>
</dbReference>
<evidence type="ECO:0000256" key="1">
    <source>
        <dbReference type="ARBA" id="ARBA00004651"/>
    </source>
</evidence>
<dbReference type="PANTHER" id="PTHR45138:SF9">
    <property type="entry name" value="DIGUANYLATE CYCLASE DGCM-RELATED"/>
    <property type="match status" value="1"/>
</dbReference>
<dbReference type="InterPro" id="IPR000700">
    <property type="entry name" value="PAS-assoc_C"/>
</dbReference>
<proteinExistence type="predicted"/>
<evidence type="ECO:0000259" key="9">
    <source>
        <dbReference type="PROSITE" id="PS50112"/>
    </source>
</evidence>
<keyword evidence="12" id="KW-0548">Nucleotidyltransferase</keyword>
<dbReference type="RefSeq" id="WP_377262294.1">
    <property type="nucleotide sequence ID" value="NZ_JBHMAA010000015.1"/>
</dbReference>
<dbReference type="InterPro" id="IPR013655">
    <property type="entry name" value="PAS_fold_3"/>
</dbReference>
<dbReference type="InterPro" id="IPR043128">
    <property type="entry name" value="Rev_trsase/Diguanyl_cyclase"/>
</dbReference>
<dbReference type="InterPro" id="IPR000014">
    <property type="entry name" value="PAS"/>
</dbReference>
<feature type="domain" description="PAS" evidence="9">
    <location>
        <begin position="320"/>
        <end position="390"/>
    </location>
</feature>
<dbReference type="Pfam" id="PF02743">
    <property type="entry name" value="dCache_1"/>
    <property type="match status" value="1"/>
</dbReference>
<evidence type="ECO:0000256" key="4">
    <source>
        <dbReference type="ARBA" id="ARBA00022692"/>
    </source>
</evidence>
<comment type="catalytic activity">
    <reaction evidence="7">
        <text>2 GTP = 3',3'-c-di-GMP + 2 diphosphate</text>
        <dbReference type="Rhea" id="RHEA:24898"/>
        <dbReference type="ChEBI" id="CHEBI:33019"/>
        <dbReference type="ChEBI" id="CHEBI:37565"/>
        <dbReference type="ChEBI" id="CHEBI:58805"/>
        <dbReference type="EC" id="2.7.7.65"/>
    </reaction>
</comment>
<dbReference type="InterPro" id="IPR035965">
    <property type="entry name" value="PAS-like_dom_sf"/>
</dbReference>
<dbReference type="PROSITE" id="PS50113">
    <property type="entry name" value="PAC"/>
    <property type="match status" value="1"/>
</dbReference>
<dbReference type="PROSITE" id="PS50112">
    <property type="entry name" value="PAS"/>
    <property type="match status" value="1"/>
</dbReference>
<dbReference type="CDD" id="cd12915">
    <property type="entry name" value="PDC2_DGC_like"/>
    <property type="match status" value="1"/>
</dbReference>
<evidence type="ECO:0000313" key="13">
    <source>
        <dbReference type="Proteomes" id="UP001589692"/>
    </source>
</evidence>
<dbReference type="SUPFAM" id="SSF55785">
    <property type="entry name" value="PYP-like sensor domain (PAS domain)"/>
    <property type="match status" value="1"/>
</dbReference>
<dbReference type="InterPro" id="IPR000160">
    <property type="entry name" value="GGDEF_dom"/>
</dbReference>
<dbReference type="Pfam" id="PF00990">
    <property type="entry name" value="GGDEF"/>
    <property type="match status" value="1"/>
</dbReference>
<evidence type="ECO:0000256" key="8">
    <source>
        <dbReference type="SAM" id="Phobius"/>
    </source>
</evidence>
<dbReference type="CDD" id="cd12914">
    <property type="entry name" value="PDC1_DGC_like"/>
    <property type="match status" value="1"/>
</dbReference>
<dbReference type="EC" id="2.7.7.65" evidence="2"/>
<dbReference type="EMBL" id="JBHMAA010000015">
    <property type="protein sequence ID" value="MFB9950250.1"/>
    <property type="molecule type" value="Genomic_DNA"/>
</dbReference>
<dbReference type="GO" id="GO:0052621">
    <property type="term" value="F:diguanylate cyclase activity"/>
    <property type="evidence" value="ECO:0007669"/>
    <property type="project" value="UniProtKB-EC"/>
</dbReference>
<dbReference type="Proteomes" id="UP001589692">
    <property type="component" value="Unassembled WGS sequence"/>
</dbReference>
<evidence type="ECO:0000259" key="10">
    <source>
        <dbReference type="PROSITE" id="PS50113"/>
    </source>
</evidence>
<dbReference type="NCBIfam" id="TIGR00229">
    <property type="entry name" value="sensory_box"/>
    <property type="match status" value="1"/>
</dbReference>